<evidence type="ECO:0000313" key="2">
    <source>
        <dbReference type="EMBL" id="EGZ46159.1"/>
    </source>
</evidence>
<dbReference type="Proteomes" id="UP000005336">
    <property type="component" value="Unassembled WGS sequence"/>
</dbReference>
<comment type="caution">
    <text evidence="2">The sequence shown here is derived from an EMBL/GenBank/DDBJ whole genome shotgun (WGS) entry which is preliminary data.</text>
</comment>
<evidence type="ECO:0000313" key="3">
    <source>
        <dbReference type="Proteomes" id="UP000005336"/>
    </source>
</evidence>
<dbReference type="AlphaFoldDB" id="G4CQQ7"/>
<dbReference type="OrthoDB" id="8525483at2"/>
<organism evidence="2 3">
    <name type="scientific">Neisseria wadsworthii 9715</name>
    <dbReference type="NCBI Taxonomy" id="1030841"/>
    <lineage>
        <taxon>Bacteria</taxon>
        <taxon>Pseudomonadati</taxon>
        <taxon>Pseudomonadota</taxon>
        <taxon>Betaproteobacteria</taxon>
        <taxon>Neisseriales</taxon>
        <taxon>Neisseriaceae</taxon>
        <taxon>Neisseria</taxon>
    </lineage>
</organism>
<evidence type="ECO:0000256" key="1">
    <source>
        <dbReference type="SAM" id="Coils"/>
    </source>
</evidence>
<evidence type="ECO:0008006" key="4">
    <source>
        <dbReference type="Google" id="ProtNLM"/>
    </source>
</evidence>
<sequence>MFVLPIINHLIQQNPETQAQLAGYNGIVLDLNLAGLRVHGQFDPNGFLVQSDKPADTVLTFHESAMQKILRREMPGVGDFSIEGDQELGFNLLPLLGSLRYYASDDLGRIFGDAAAGSIMMRTQKLGATLKQIGQSLMGQASDYAKEQSAPVITREEFDEWADEVDRLRDDVARLHARLDKLERDW</sequence>
<accession>G4CQQ7</accession>
<dbReference type="PANTHER" id="PTHR38693">
    <property type="entry name" value="UBIQUINONE BIOSYNTHESIS PROTEIN UBIJ"/>
    <property type="match status" value="1"/>
</dbReference>
<gene>
    <name evidence="2" type="ORF">HMPREF9370_1417</name>
</gene>
<keyword evidence="1" id="KW-0175">Coiled coil</keyword>
<dbReference type="EMBL" id="AGAZ01000051">
    <property type="protein sequence ID" value="EGZ46159.1"/>
    <property type="molecule type" value="Genomic_DNA"/>
</dbReference>
<protein>
    <recommendedName>
        <fullName evidence="4">Ubiquinone biosynthesis accessory factor UbiJ</fullName>
    </recommendedName>
</protein>
<proteinExistence type="predicted"/>
<dbReference type="STRING" id="1030841.HMPREF9370_1417"/>
<dbReference type="PANTHER" id="PTHR38693:SF1">
    <property type="entry name" value="UBIQUINONE BIOSYNTHESIS ACCESSORY FACTOR UBIJ"/>
    <property type="match status" value="1"/>
</dbReference>
<dbReference type="PATRIC" id="fig|1030841.3.peg.1400"/>
<feature type="coiled-coil region" evidence="1">
    <location>
        <begin position="158"/>
        <end position="185"/>
    </location>
</feature>
<dbReference type="GO" id="GO:0006744">
    <property type="term" value="P:ubiquinone biosynthetic process"/>
    <property type="evidence" value="ECO:0007669"/>
    <property type="project" value="InterPro"/>
</dbReference>
<dbReference type="RefSeq" id="WP_009116558.1">
    <property type="nucleotide sequence ID" value="NZ_JH165159.1"/>
</dbReference>
<name>G4CQQ7_9NEIS</name>
<keyword evidence="3" id="KW-1185">Reference proteome</keyword>
<dbReference type="InterPro" id="IPR038989">
    <property type="entry name" value="UbiJ"/>
</dbReference>
<reference evidence="2 3" key="1">
    <citation type="submission" date="2011-06" db="EMBL/GenBank/DDBJ databases">
        <authorList>
            <person name="Muzny D."/>
            <person name="Qin X."/>
            <person name="Deng J."/>
            <person name="Jiang H."/>
            <person name="Liu Y."/>
            <person name="Qu J."/>
            <person name="Song X.-Z."/>
            <person name="Zhang L."/>
            <person name="Thornton R."/>
            <person name="Coyle M."/>
            <person name="Francisco L."/>
            <person name="Jackson L."/>
            <person name="Javaid M."/>
            <person name="Korchina V."/>
            <person name="Kovar C."/>
            <person name="Mata R."/>
            <person name="Mathew T."/>
            <person name="Ngo R."/>
            <person name="Nguyen L."/>
            <person name="Nguyen N."/>
            <person name="Okwuonu G."/>
            <person name="Ongeri F."/>
            <person name="Pham C."/>
            <person name="Simmons D."/>
            <person name="Wilczek-Boney K."/>
            <person name="Hale W."/>
            <person name="Jakkamsetti A."/>
            <person name="Pham P."/>
            <person name="Ruth R."/>
            <person name="San Lucas F."/>
            <person name="Warren J."/>
            <person name="Zhang J."/>
            <person name="Zhao Z."/>
            <person name="Zhou C."/>
            <person name="Zhu D."/>
            <person name="Lee S."/>
            <person name="Bess C."/>
            <person name="Blankenburg K."/>
            <person name="Forbes L."/>
            <person name="Fu Q."/>
            <person name="Gubbala S."/>
            <person name="Hirani K."/>
            <person name="Jayaseelan J.C."/>
            <person name="Lara F."/>
            <person name="Munidasa M."/>
            <person name="Palculict T."/>
            <person name="Patil S."/>
            <person name="Pu L.-L."/>
            <person name="Saada N."/>
            <person name="Tang L."/>
            <person name="Weissenberger G."/>
            <person name="Zhu Y."/>
            <person name="Hemphill L."/>
            <person name="Shang Y."/>
            <person name="Youmans B."/>
            <person name="Ayvaz T."/>
            <person name="Ross M."/>
            <person name="Santibanez J."/>
            <person name="Aqrawi P."/>
            <person name="Gross S."/>
            <person name="Joshi V."/>
            <person name="Fowler G."/>
            <person name="Nazareth L."/>
            <person name="Reid J."/>
            <person name="Worley K."/>
            <person name="Petrosino J."/>
            <person name="Highlander S."/>
            <person name="Gibbs R."/>
        </authorList>
    </citation>
    <scope>NUCLEOTIDE SEQUENCE [LARGE SCALE GENOMIC DNA]</scope>
    <source>
        <strain evidence="2 3">9715</strain>
    </source>
</reference>
<dbReference type="HOGENOM" id="CLU_100130_0_0_4"/>